<evidence type="ECO:0000313" key="3">
    <source>
        <dbReference type="Proteomes" id="UP000187209"/>
    </source>
</evidence>
<proteinExistence type="predicted"/>
<dbReference type="Proteomes" id="UP000187209">
    <property type="component" value="Unassembled WGS sequence"/>
</dbReference>
<organism evidence="2 3">
    <name type="scientific">Stentor coeruleus</name>
    <dbReference type="NCBI Taxonomy" id="5963"/>
    <lineage>
        <taxon>Eukaryota</taxon>
        <taxon>Sar</taxon>
        <taxon>Alveolata</taxon>
        <taxon>Ciliophora</taxon>
        <taxon>Postciliodesmatophora</taxon>
        <taxon>Heterotrichea</taxon>
        <taxon>Heterotrichida</taxon>
        <taxon>Stentoridae</taxon>
        <taxon>Stentor</taxon>
    </lineage>
</organism>
<dbReference type="EMBL" id="MPUH01001225">
    <property type="protein sequence ID" value="OMJ69220.1"/>
    <property type="molecule type" value="Genomic_DNA"/>
</dbReference>
<reference evidence="2 3" key="1">
    <citation type="submission" date="2016-11" db="EMBL/GenBank/DDBJ databases">
        <title>The macronuclear genome of Stentor coeruleus: a giant cell with tiny introns.</title>
        <authorList>
            <person name="Slabodnick M."/>
            <person name="Ruby J.G."/>
            <person name="Reiff S.B."/>
            <person name="Swart E.C."/>
            <person name="Gosai S."/>
            <person name="Prabakaran S."/>
            <person name="Witkowska E."/>
            <person name="Larue G.E."/>
            <person name="Fisher S."/>
            <person name="Freeman R.M."/>
            <person name="Gunawardena J."/>
            <person name="Chu W."/>
            <person name="Stover N.A."/>
            <person name="Gregory B.D."/>
            <person name="Nowacki M."/>
            <person name="Derisi J."/>
            <person name="Roy S.W."/>
            <person name="Marshall W.F."/>
            <person name="Sood P."/>
        </authorList>
    </citation>
    <scope>NUCLEOTIDE SEQUENCE [LARGE SCALE GENOMIC DNA]</scope>
    <source>
        <strain evidence="2">WM001</strain>
    </source>
</reference>
<name>A0A1R2AXX4_9CILI</name>
<evidence type="ECO:0000256" key="1">
    <source>
        <dbReference type="SAM" id="MobiDB-lite"/>
    </source>
</evidence>
<sequence>MEISRTIRDDLAKEFGFITSDKKQDLPSKRSRSRSSTPQPKTSARSQLDKLKMTLDMEARQKKVEEFKKKQEEKKKMTAKTLGETEIKTKPVQAEVQIVKENKLSANVDPIILHEHDEDLIFVKSSNPQKIIEIDKKEKDSRENRIKSLCITKVCDFKCNTEKEKYRGRQKGLRNEFPKRLLEEYPFLRSPDRKNEMIFKLFDSKSSRYEIREAIGRISSI</sequence>
<keyword evidence="3" id="KW-1185">Reference proteome</keyword>
<gene>
    <name evidence="2" type="ORF">SteCoe_33116</name>
</gene>
<dbReference type="AlphaFoldDB" id="A0A1R2AXX4"/>
<feature type="region of interest" description="Disordered" evidence="1">
    <location>
        <begin position="18"/>
        <end position="52"/>
    </location>
</feature>
<comment type="caution">
    <text evidence="2">The sequence shown here is derived from an EMBL/GenBank/DDBJ whole genome shotgun (WGS) entry which is preliminary data.</text>
</comment>
<accession>A0A1R2AXX4</accession>
<feature type="compositionally biased region" description="Low complexity" evidence="1">
    <location>
        <begin position="34"/>
        <end position="43"/>
    </location>
</feature>
<protein>
    <submittedName>
        <fullName evidence="2">Uncharacterized protein</fullName>
    </submittedName>
</protein>
<evidence type="ECO:0000313" key="2">
    <source>
        <dbReference type="EMBL" id="OMJ69220.1"/>
    </source>
</evidence>